<proteinExistence type="predicted"/>
<dbReference type="EMBL" id="CALTRL010003550">
    <property type="protein sequence ID" value="CAH7681397.1"/>
    <property type="molecule type" value="Genomic_DNA"/>
</dbReference>
<name>A0AAV0B6G1_PHAPC</name>
<feature type="compositionally biased region" description="Polar residues" evidence="1">
    <location>
        <begin position="187"/>
        <end position="198"/>
    </location>
</feature>
<gene>
    <name evidence="2" type="ORF">PPACK8108_LOCUS13993</name>
</gene>
<evidence type="ECO:0000256" key="1">
    <source>
        <dbReference type="SAM" id="MobiDB-lite"/>
    </source>
</evidence>
<dbReference type="Proteomes" id="UP001153365">
    <property type="component" value="Unassembled WGS sequence"/>
</dbReference>
<feature type="compositionally biased region" description="Polar residues" evidence="1">
    <location>
        <begin position="205"/>
        <end position="275"/>
    </location>
</feature>
<keyword evidence="3" id="KW-1185">Reference proteome</keyword>
<feature type="region of interest" description="Disordered" evidence="1">
    <location>
        <begin position="475"/>
        <end position="499"/>
    </location>
</feature>
<feature type="compositionally biased region" description="Basic and acidic residues" evidence="1">
    <location>
        <begin position="43"/>
        <end position="59"/>
    </location>
</feature>
<accession>A0AAV0B6G1</accession>
<comment type="caution">
    <text evidence="2">The sequence shown here is derived from an EMBL/GenBank/DDBJ whole genome shotgun (WGS) entry which is preliminary data.</text>
</comment>
<reference evidence="2" key="1">
    <citation type="submission" date="2022-06" db="EMBL/GenBank/DDBJ databases">
        <authorList>
            <consortium name="SYNGENTA / RWTH Aachen University"/>
        </authorList>
    </citation>
    <scope>NUCLEOTIDE SEQUENCE</scope>
</reference>
<protein>
    <submittedName>
        <fullName evidence="2">Uncharacterized protein</fullName>
    </submittedName>
</protein>
<organism evidence="2 3">
    <name type="scientific">Phakopsora pachyrhizi</name>
    <name type="common">Asian soybean rust disease fungus</name>
    <dbReference type="NCBI Taxonomy" id="170000"/>
    <lineage>
        <taxon>Eukaryota</taxon>
        <taxon>Fungi</taxon>
        <taxon>Dikarya</taxon>
        <taxon>Basidiomycota</taxon>
        <taxon>Pucciniomycotina</taxon>
        <taxon>Pucciniomycetes</taxon>
        <taxon>Pucciniales</taxon>
        <taxon>Phakopsoraceae</taxon>
        <taxon>Phakopsora</taxon>
    </lineage>
</organism>
<feature type="compositionally biased region" description="Basic residues" evidence="1">
    <location>
        <begin position="169"/>
        <end position="182"/>
    </location>
</feature>
<evidence type="ECO:0000313" key="2">
    <source>
        <dbReference type="EMBL" id="CAH7681397.1"/>
    </source>
</evidence>
<dbReference type="AlphaFoldDB" id="A0AAV0B6G1"/>
<sequence length="632" mass="69423">MTPLENNTHLSSSPFPHPTVSLLCPIRSPPTFLNTNTGCITQHNERKQDDNSNDNREHNEEEDNNANEVNTFVKNQRGTSVTNKLSVNQQLAYPNLKNYQGTLTNQDAIFDGENEVITKEAFLKNIMVANRNLSLVIDNPSLPFYIQGKPLTLDSNIKIGNAALLRKRKRPKNKKVIKKKTFKAAPETSSGLESNIITVTKPGIANSTQTSEANSMHNPDSQEPHSMTGIQIPSQGETSNLLTCSNISHQPTNSNASGDPNNIPSTLTVGPPASNSTPFNSDLAINTAATNSANTLIPKVPLPVPVSYLLSATLGNIYHLKTSSWNITLGSILALVKNRNSRIEGVELPNYLPSGIEIKSDYGTLLASLDIFLAKFNEPFFSIDILITTMLLDFNTPIGHLPKNILDIVYIMQPICNPPIAQQIICANLLFESLHLVARNIIATVKFVPQQVTTENTLSVEYALAGFLASSHEKFQDNPAGPSSSIRPKRKGKESSSSIETVSSKTLQLVYKEIGLERPLYCLLMAFCAAGVRGLMLGSNNWRKCGALESLQIITLSNEPRTSKYILQIIKSCFLPADPKSHKPMCPSRYEMAKCIVLDFSDTWHSKVDNSRKQHLSLPKKALVNAVISELS</sequence>
<evidence type="ECO:0000313" key="3">
    <source>
        <dbReference type="Proteomes" id="UP001153365"/>
    </source>
</evidence>
<feature type="region of interest" description="Disordered" evidence="1">
    <location>
        <begin position="169"/>
        <end position="275"/>
    </location>
</feature>
<feature type="region of interest" description="Disordered" evidence="1">
    <location>
        <begin position="35"/>
        <end position="69"/>
    </location>
</feature>